<dbReference type="RefSeq" id="WP_090884450.1">
    <property type="nucleotide sequence ID" value="NZ_FOGG01000012.1"/>
</dbReference>
<evidence type="ECO:0000256" key="6">
    <source>
        <dbReference type="SAM" id="SignalP"/>
    </source>
</evidence>
<evidence type="ECO:0000259" key="8">
    <source>
        <dbReference type="Pfam" id="PF14508"/>
    </source>
</evidence>
<dbReference type="InterPro" id="IPR017853">
    <property type="entry name" value="GH"/>
</dbReference>
<dbReference type="OrthoDB" id="57532at2"/>
<dbReference type="PANTHER" id="PTHR35803:SF2">
    <property type="entry name" value="RETAINING ALPHA-GALACTOSIDASE"/>
    <property type="match status" value="1"/>
</dbReference>
<evidence type="ECO:0000313" key="10">
    <source>
        <dbReference type="EMBL" id="SER62089.1"/>
    </source>
</evidence>
<comment type="cofactor">
    <cofactor evidence="1">
        <name>Ca(2+)</name>
        <dbReference type="ChEBI" id="CHEBI:29108"/>
    </cofactor>
</comment>
<sequence>MKHYKILLLSSLLLFIFNLTFAQTMSVYSPDKKLVVKLYMEEGKLHYNVWLNKEEMLERSPLGLRGSQMDFSANLKLIDQQVNKISETYTEPKIKISKVNYDANELICRFENGKKNRMDVIFRVSNNNIAFRYHIPQTGEQANYIIEEELSGYKFPSQTTTFLTPQATPMIGWMKTKPSYEEEYTADQAMGIPSKYGVGYTFPALFHIGSKGWVLLSETGVNALYCGSKLSEGTKEGRYKIAFPEKAENNGLGSALPAIPLPGNTPWRTITVGNDLKPIVETTIPFDVVEAQYEPSKPYSFGRSTWSWLLWQDASIKYDDQKTFIDLAAAMGYELALIDGGWEKNIGYQKTEELINYAKSKNVGICLWYNSNGYWNDAPQDPKNRMNTPAVRKKEMAWMQKMGVKGIKVDFFGGDKQETMKLYEEILSDANSYGLTVTFHGCTLPRGWERMYPNYVGSEAVLASENLIFTQHANDTEAFNASLHPFIRNAVGSMEFGPVLLNKHHNKKNDGGTIRKTTETFQLATAVLFQSPVQNFGLTPNNLKEMPAHVIDFMKKVPTTWDNTVFIEGYPGKYCVLARRHQDTWYIAAINAESTDKTITVSLPMLTSNEVSVYYDGDDRSPQIGVKKLNKSKQLRIKLLANGGNIIVSK</sequence>
<dbReference type="Pfam" id="PF14508">
    <property type="entry name" value="GH97_N"/>
    <property type="match status" value="1"/>
</dbReference>
<dbReference type="Pfam" id="PF14509">
    <property type="entry name" value="GH97_C"/>
    <property type="match status" value="1"/>
</dbReference>
<dbReference type="InterPro" id="IPR013780">
    <property type="entry name" value="Glyco_hydro_b"/>
</dbReference>
<comment type="subunit">
    <text evidence="2">Monomer.</text>
</comment>
<name>A0A1H9QQH6_9SPHI</name>
<dbReference type="SUPFAM" id="SSF51445">
    <property type="entry name" value="(Trans)glycosidases"/>
    <property type="match status" value="1"/>
</dbReference>
<dbReference type="STRING" id="390241.SAMN04488023_11280"/>
<evidence type="ECO:0000313" key="11">
    <source>
        <dbReference type="Proteomes" id="UP000199572"/>
    </source>
</evidence>
<evidence type="ECO:0000256" key="2">
    <source>
        <dbReference type="ARBA" id="ARBA00011245"/>
    </source>
</evidence>
<proteinExistence type="predicted"/>
<evidence type="ECO:0000259" key="9">
    <source>
        <dbReference type="Pfam" id="PF14509"/>
    </source>
</evidence>
<gene>
    <name evidence="10" type="ORF">SAMN04488023_11280</name>
</gene>
<keyword evidence="4" id="KW-0106">Calcium</keyword>
<dbReference type="Gene3D" id="2.60.40.1180">
    <property type="entry name" value="Golgi alpha-mannosidase II"/>
    <property type="match status" value="1"/>
</dbReference>
<dbReference type="InterPro" id="IPR029483">
    <property type="entry name" value="GH97_C"/>
</dbReference>
<dbReference type="InterPro" id="IPR029486">
    <property type="entry name" value="GH97_N"/>
</dbReference>
<evidence type="ECO:0000256" key="4">
    <source>
        <dbReference type="ARBA" id="ARBA00022837"/>
    </source>
</evidence>
<evidence type="ECO:0000256" key="5">
    <source>
        <dbReference type="ARBA" id="ARBA00023295"/>
    </source>
</evidence>
<reference evidence="10 11" key="1">
    <citation type="submission" date="2016-10" db="EMBL/GenBank/DDBJ databases">
        <authorList>
            <person name="de Groot N.N."/>
        </authorList>
    </citation>
    <scope>NUCLEOTIDE SEQUENCE [LARGE SCALE GENOMIC DNA]</scope>
    <source>
        <strain evidence="10 11">DSM 18610</strain>
    </source>
</reference>
<dbReference type="GO" id="GO:0016798">
    <property type="term" value="F:hydrolase activity, acting on glycosyl bonds"/>
    <property type="evidence" value="ECO:0007669"/>
    <property type="project" value="UniProtKB-KW"/>
</dbReference>
<evidence type="ECO:0000259" key="7">
    <source>
        <dbReference type="Pfam" id="PF10566"/>
    </source>
</evidence>
<keyword evidence="11" id="KW-1185">Reference proteome</keyword>
<dbReference type="InterPro" id="IPR014718">
    <property type="entry name" value="GH-type_carb-bd"/>
</dbReference>
<dbReference type="Proteomes" id="UP000199572">
    <property type="component" value="Unassembled WGS sequence"/>
</dbReference>
<accession>A0A1H9QQH6</accession>
<dbReference type="InterPro" id="IPR019563">
    <property type="entry name" value="GH97_catalytic"/>
</dbReference>
<keyword evidence="3 10" id="KW-0378">Hydrolase</keyword>
<keyword evidence="5" id="KW-0326">Glycosidase</keyword>
<dbReference type="EMBL" id="FOGG01000012">
    <property type="protein sequence ID" value="SER62089.1"/>
    <property type="molecule type" value="Genomic_DNA"/>
</dbReference>
<feature type="domain" description="Glycosyl-hydrolase 97 N-terminal" evidence="8">
    <location>
        <begin position="27"/>
        <end position="290"/>
    </location>
</feature>
<dbReference type="GO" id="GO:0030246">
    <property type="term" value="F:carbohydrate binding"/>
    <property type="evidence" value="ECO:0007669"/>
    <property type="project" value="InterPro"/>
</dbReference>
<dbReference type="Gene3D" id="3.20.20.70">
    <property type="entry name" value="Aldolase class I"/>
    <property type="match status" value="1"/>
</dbReference>
<dbReference type="InterPro" id="IPR013785">
    <property type="entry name" value="Aldolase_TIM"/>
</dbReference>
<feature type="signal peptide" evidence="6">
    <location>
        <begin position="1"/>
        <end position="22"/>
    </location>
</feature>
<dbReference type="PANTHER" id="PTHR35803">
    <property type="entry name" value="GLUCAN 1,4-ALPHA-GLUCOSIDASE SUSB-RELATED"/>
    <property type="match status" value="1"/>
</dbReference>
<feature type="domain" description="Glycosyl-hydrolase 97 C-terminal oligomerisation" evidence="9">
    <location>
        <begin position="560"/>
        <end position="647"/>
    </location>
</feature>
<keyword evidence="6" id="KW-0732">Signal</keyword>
<dbReference type="Pfam" id="PF10566">
    <property type="entry name" value="Glyco_hydro_97"/>
    <property type="match status" value="1"/>
</dbReference>
<feature type="chain" id="PRO_5011789530" evidence="6">
    <location>
        <begin position="23"/>
        <end position="650"/>
    </location>
</feature>
<evidence type="ECO:0000256" key="1">
    <source>
        <dbReference type="ARBA" id="ARBA00001913"/>
    </source>
</evidence>
<organism evidence="10 11">
    <name type="scientific">Pedobacter rhizosphaerae</name>
    <dbReference type="NCBI Taxonomy" id="390241"/>
    <lineage>
        <taxon>Bacteria</taxon>
        <taxon>Pseudomonadati</taxon>
        <taxon>Bacteroidota</taxon>
        <taxon>Sphingobacteriia</taxon>
        <taxon>Sphingobacteriales</taxon>
        <taxon>Sphingobacteriaceae</taxon>
        <taxon>Pedobacter</taxon>
    </lineage>
</organism>
<evidence type="ECO:0000256" key="3">
    <source>
        <dbReference type="ARBA" id="ARBA00022801"/>
    </source>
</evidence>
<protein>
    <submittedName>
        <fullName evidence="10">Glycosyl-hydrolase 97 C-terminal, oligomerisation</fullName>
    </submittedName>
</protein>
<dbReference type="AlphaFoldDB" id="A0A1H9QQH6"/>
<dbReference type="Gene3D" id="2.70.98.10">
    <property type="match status" value="1"/>
</dbReference>
<dbReference type="InterPro" id="IPR052720">
    <property type="entry name" value="Glycosyl_hydrolase_97"/>
</dbReference>
<feature type="domain" description="Glycosyl-hydrolase 97 catalytic" evidence="7">
    <location>
        <begin position="313"/>
        <end position="461"/>
    </location>
</feature>